<organism evidence="1 2">
    <name type="scientific">Onchocerca volvulus</name>
    <dbReference type="NCBI Taxonomy" id="6282"/>
    <lineage>
        <taxon>Eukaryota</taxon>
        <taxon>Metazoa</taxon>
        <taxon>Ecdysozoa</taxon>
        <taxon>Nematoda</taxon>
        <taxon>Chromadorea</taxon>
        <taxon>Rhabditida</taxon>
        <taxon>Spirurina</taxon>
        <taxon>Spiruromorpha</taxon>
        <taxon>Filarioidea</taxon>
        <taxon>Onchocercidae</taxon>
        <taxon>Onchocerca</taxon>
    </lineage>
</organism>
<dbReference type="AlphaFoldDB" id="A0A8R1XVQ7"/>
<dbReference type="EnsemblMetazoa" id="OVOC5189.1">
    <property type="protein sequence ID" value="OVOC5189.1"/>
    <property type="gene ID" value="WBGene00241998"/>
</dbReference>
<reference evidence="1" key="2">
    <citation type="submission" date="2022-06" db="UniProtKB">
        <authorList>
            <consortium name="EnsemblMetazoa"/>
        </authorList>
    </citation>
    <scope>IDENTIFICATION</scope>
</reference>
<dbReference type="Proteomes" id="UP000024404">
    <property type="component" value="Unassembled WGS sequence"/>
</dbReference>
<name>A0A8R1XVQ7_ONCVO</name>
<reference evidence="2" key="1">
    <citation type="submission" date="2013-10" db="EMBL/GenBank/DDBJ databases">
        <title>Genome sequencing of Onchocerca volvulus.</title>
        <authorList>
            <person name="Cotton J."/>
            <person name="Tsai J."/>
            <person name="Stanley E."/>
            <person name="Tracey A."/>
            <person name="Holroyd N."/>
            <person name="Lustigman S."/>
            <person name="Berriman M."/>
        </authorList>
    </citation>
    <scope>NUCLEOTIDE SEQUENCE</scope>
</reference>
<proteinExistence type="predicted"/>
<evidence type="ECO:0000313" key="1">
    <source>
        <dbReference type="EnsemblMetazoa" id="OVOC5189.1"/>
    </source>
</evidence>
<sequence>MIDHKYEQRYEVYPISPQISVRASHPSPPLPASLCEYIQKYRARMCKLDFIGTTKQGGYLLKESSNIVFFTLIIEVTL</sequence>
<evidence type="ECO:0000313" key="2">
    <source>
        <dbReference type="Proteomes" id="UP000024404"/>
    </source>
</evidence>
<dbReference type="EMBL" id="CMVM020000150">
    <property type="status" value="NOT_ANNOTATED_CDS"/>
    <property type="molecule type" value="Genomic_DNA"/>
</dbReference>
<keyword evidence="2" id="KW-1185">Reference proteome</keyword>
<accession>A0A8R1XVQ7</accession>
<protein>
    <submittedName>
        <fullName evidence="1">Uncharacterized protein</fullName>
    </submittedName>
</protein>